<accession>A0A7R9WZN0</accession>
<reference evidence="1" key="1">
    <citation type="submission" date="2021-01" db="EMBL/GenBank/DDBJ databases">
        <authorList>
            <person name="Corre E."/>
            <person name="Pelletier E."/>
            <person name="Niang G."/>
            <person name="Scheremetjew M."/>
            <person name="Finn R."/>
            <person name="Kale V."/>
            <person name="Holt S."/>
            <person name="Cochrane G."/>
            <person name="Meng A."/>
            <person name="Brown T."/>
            <person name="Cohen L."/>
        </authorList>
    </citation>
    <scope>NUCLEOTIDE SEQUENCE</scope>
    <source>
        <strain evidence="1">CCMP3328</strain>
    </source>
</reference>
<protein>
    <submittedName>
        <fullName evidence="1">Uncharacterized protein</fullName>
    </submittedName>
</protein>
<evidence type="ECO:0000313" key="1">
    <source>
        <dbReference type="EMBL" id="CAD8340222.1"/>
    </source>
</evidence>
<proteinExistence type="predicted"/>
<organism evidence="1">
    <name type="scientific">Craspedostauros australis</name>
    <dbReference type="NCBI Taxonomy" id="1486917"/>
    <lineage>
        <taxon>Eukaryota</taxon>
        <taxon>Sar</taxon>
        <taxon>Stramenopiles</taxon>
        <taxon>Ochrophyta</taxon>
        <taxon>Bacillariophyta</taxon>
        <taxon>Bacillariophyceae</taxon>
        <taxon>Bacillariophycidae</taxon>
        <taxon>Naviculales</taxon>
        <taxon>Naviculaceae</taxon>
        <taxon>Craspedostauros</taxon>
    </lineage>
</organism>
<dbReference type="EMBL" id="HBEF01020028">
    <property type="protein sequence ID" value="CAD8340222.1"/>
    <property type="molecule type" value="Transcribed_RNA"/>
</dbReference>
<gene>
    <name evidence="1" type="ORF">CAUS1442_LOCUS12355</name>
</gene>
<dbReference type="AlphaFoldDB" id="A0A7R9WZN0"/>
<name>A0A7R9WZN0_9STRA</name>
<sequence>MRKECTEWRPEGSNRSVATMDGVEEMEEDSGYTNVDKGNPHRNELHWMPVVIGVKFSSLSFHLPPPFCVLACALRSWHALLVDGMVTETTEYSYPSDSTNNKLEVFSLTSSVMMVLKVS</sequence>